<evidence type="ECO:0000313" key="1">
    <source>
        <dbReference type="EMBL" id="AEG00150.1"/>
    </source>
</evidence>
<dbReference type="AlphaFoldDB" id="G0A2H0"/>
<proteinExistence type="predicted"/>
<name>G0A2H0_METMM</name>
<keyword evidence="2" id="KW-1185">Reference proteome</keyword>
<sequence>MPKTGLLCHPKMKEIAMNNINTQAVHPATRNPIAKPVLAIAAVMLLTALTPNQAFAKNCRKVYLQVTNATGGPIKIKDLDYYDTESEKWRSIRVKNEVIGSNAVWQETRTLAHVNNQNVKLKIKYSTKGKHFWKAHKPYVSGSQMCSKRAAYRVTIN</sequence>
<dbReference type="Proteomes" id="UP000008888">
    <property type="component" value="Chromosome"/>
</dbReference>
<dbReference type="eggNOG" id="ENOG5031EDN">
    <property type="taxonomic scope" value="Bacteria"/>
</dbReference>
<dbReference type="EMBL" id="CP002738">
    <property type="protein sequence ID" value="AEG00150.1"/>
    <property type="molecule type" value="Genomic_DNA"/>
</dbReference>
<evidence type="ECO:0000313" key="2">
    <source>
        <dbReference type="Proteomes" id="UP000008888"/>
    </source>
</evidence>
<organism evidence="1 2">
    <name type="scientific">Methylomonas methanica (strain DSM 25384 / MC09)</name>
    <dbReference type="NCBI Taxonomy" id="857087"/>
    <lineage>
        <taxon>Bacteria</taxon>
        <taxon>Pseudomonadati</taxon>
        <taxon>Pseudomonadota</taxon>
        <taxon>Gammaproteobacteria</taxon>
        <taxon>Methylococcales</taxon>
        <taxon>Methylococcaceae</taxon>
        <taxon>Methylomonas</taxon>
    </lineage>
</organism>
<dbReference type="HOGENOM" id="CLU_1675826_0_0_6"/>
<gene>
    <name evidence="1" type="ordered locus">Metme_1732</name>
</gene>
<reference evidence="1 2" key="1">
    <citation type="journal article" date="2011" name="J. Bacteriol.">
        <title>Complete Genome Sequence of the Aerobic Marine Methanotroph Methylomonas methanica MC09.</title>
        <authorList>
            <person name="Boden R."/>
            <person name="Cunliffe M."/>
            <person name="Scanlan J."/>
            <person name="Moussard H."/>
            <person name="Kits K.D."/>
            <person name="Klotz M.G."/>
            <person name="Jetten M.S."/>
            <person name="Vuilleumier S."/>
            <person name="Han J."/>
            <person name="Peters L."/>
            <person name="Mikhailova N."/>
            <person name="Teshima H."/>
            <person name="Tapia R."/>
            <person name="Kyrpides N."/>
            <person name="Ivanova N."/>
            <person name="Pagani I."/>
            <person name="Cheng J.F."/>
            <person name="Goodwin L."/>
            <person name="Han C."/>
            <person name="Hauser L."/>
            <person name="Land M.L."/>
            <person name="Lapidus A."/>
            <person name="Lucas S."/>
            <person name="Pitluck S."/>
            <person name="Woyke T."/>
            <person name="Stein L."/>
            <person name="Murrell J.C."/>
        </authorList>
    </citation>
    <scope>NUCLEOTIDE SEQUENCE [LARGE SCALE GENOMIC DNA]</scope>
    <source>
        <strain evidence="1 2">MC09</strain>
    </source>
</reference>
<reference key="2">
    <citation type="submission" date="2011-05" db="EMBL/GenBank/DDBJ databases">
        <title>Complete genome sequence of the aerobic marine methanotroph Methylomonas methanica MC09.</title>
        <authorList>
            <person name="Boden R."/>
            <person name="Cunliffe M."/>
            <person name="Scanlan J."/>
            <person name="Moussard H."/>
            <person name="Kits K.D."/>
            <person name="Klotz M."/>
            <person name="Jetten M."/>
            <person name="Vuilleumier S."/>
            <person name="Han J."/>
            <person name="Peters L."/>
            <person name="Mikhailova N."/>
            <person name="Teshima H."/>
            <person name="Tapia R."/>
            <person name="Kyrpides N."/>
            <person name="Ivanova N."/>
            <person name="Pagani I."/>
            <person name="Cheng J.-F."/>
            <person name="Goodwin L."/>
            <person name="Han C."/>
            <person name="Hauser L."/>
            <person name="Land M."/>
            <person name="Lapidus A."/>
            <person name="Lucas S."/>
            <person name="Pitluck S."/>
            <person name="Woyke T."/>
            <person name="Stein L.Y."/>
            <person name="Murrell C."/>
        </authorList>
    </citation>
    <scope>NUCLEOTIDE SEQUENCE</scope>
    <source>
        <strain>MC09</strain>
    </source>
</reference>
<reference evidence="2" key="3">
    <citation type="submission" date="2011-05" db="EMBL/GenBank/DDBJ databases">
        <title>Complete sequence of Methylomonas methanica MC09.</title>
        <authorList>
            <consortium name="US DOE Joint Genome Institute"/>
            <person name="Lucas S."/>
            <person name="Han J."/>
            <person name="Lapidus A."/>
            <person name="Cheng J.-F."/>
            <person name="Goodwin L."/>
            <person name="Pitluck S."/>
            <person name="Peters L."/>
            <person name="Mikhailova N."/>
            <person name="Teshima H."/>
            <person name="Han C."/>
            <person name="Tapia R."/>
            <person name="Land M."/>
            <person name="Hauser L."/>
            <person name="Kyrpides N."/>
            <person name="Ivanova N."/>
            <person name="Pagani I."/>
            <person name="Stein L."/>
            <person name="Woyke T."/>
        </authorList>
    </citation>
    <scope>NUCLEOTIDE SEQUENCE [LARGE SCALE GENOMIC DNA]</scope>
    <source>
        <strain evidence="2">MC09</strain>
    </source>
</reference>
<protein>
    <submittedName>
        <fullName evidence="1">Uncharacterized protein</fullName>
    </submittedName>
</protein>
<dbReference type="KEGG" id="mmt:Metme_1732"/>
<accession>G0A2H0</accession>